<feature type="domain" description="Glucose-methanol-choline oxidoreductase C-terminal" evidence="8">
    <location>
        <begin position="66"/>
        <end position="165"/>
    </location>
</feature>
<evidence type="ECO:0000313" key="10">
    <source>
        <dbReference type="Proteomes" id="UP000559256"/>
    </source>
</evidence>
<evidence type="ECO:0000256" key="1">
    <source>
        <dbReference type="ARBA" id="ARBA00001974"/>
    </source>
</evidence>
<reference evidence="9 10" key="1">
    <citation type="journal article" date="2020" name="ISME J.">
        <title>Uncovering the hidden diversity of litter-decomposition mechanisms in mushroom-forming fungi.</title>
        <authorList>
            <person name="Floudas D."/>
            <person name="Bentzer J."/>
            <person name="Ahren D."/>
            <person name="Johansson T."/>
            <person name="Persson P."/>
            <person name="Tunlid A."/>
        </authorList>
    </citation>
    <scope>NUCLEOTIDE SEQUENCE [LARGE SCALE GENOMIC DNA]</scope>
    <source>
        <strain evidence="9 10">CBS 291.85</strain>
    </source>
</reference>
<dbReference type="OrthoDB" id="269227at2759"/>
<evidence type="ECO:0000259" key="8">
    <source>
        <dbReference type="Pfam" id="PF05199"/>
    </source>
</evidence>
<comment type="similarity">
    <text evidence="2">Belongs to the GMC oxidoreductase family.</text>
</comment>
<keyword evidence="4" id="KW-0732">Signal</keyword>
<dbReference type="Gene3D" id="3.30.560.10">
    <property type="entry name" value="Glucose Oxidase, domain 3"/>
    <property type="match status" value="1"/>
</dbReference>
<keyword evidence="10" id="KW-1185">Reference proteome</keyword>
<dbReference type="GO" id="GO:0016614">
    <property type="term" value="F:oxidoreductase activity, acting on CH-OH group of donors"/>
    <property type="evidence" value="ECO:0007669"/>
    <property type="project" value="InterPro"/>
</dbReference>
<evidence type="ECO:0000256" key="7">
    <source>
        <dbReference type="ARBA" id="ARBA00023180"/>
    </source>
</evidence>
<dbReference type="Pfam" id="PF05199">
    <property type="entry name" value="GMC_oxred_C"/>
    <property type="match status" value="1"/>
</dbReference>
<keyword evidence="7" id="KW-0325">Glycoprotein</keyword>
<gene>
    <name evidence="9" type="ORF">D9758_004721</name>
</gene>
<evidence type="ECO:0000256" key="2">
    <source>
        <dbReference type="ARBA" id="ARBA00010790"/>
    </source>
</evidence>
<evidence type="ECO:0000256" key="3">
    <source>
        <dbReference type="ARBA" id="ARBA00022630"/>
    </source>
</evidence>
<dbReference type="PANTHER" id="PTHR11552">
    <property type="entry name" value="GLUCOSE-METHANOL-CHOLINE GMC OXIDOREDUCTASE"/>
    <property type="match status" value="1"/>
</dbReference>
<dbReference type="Gene3D" id="3.50.50.60">
    <property type="entry name" value="FAD/NAD(P)-binding domain"/>
    <property type="match status" value="1"/>
</dbReference>
<dbReference type="EMBL" id="JAACJM010000002">
    <property type="protein sequence ID" value="KAF5374243.1"/>
    <property type="molecule type" value="Genomic_DNA"/>
</dbReference>
<evidence type="ECO:0000313" key="9">
    <source>
        <dbReference type="EMBL" id="KAF5374243.1"/>
    </source>
</evidence>
<evidence type="ECO:0000256" key="4">
    <source>
        <dbReference type="ARBA" id="ARBA00022729"/>
    </source>
</evidence>
<accession>A0A8H5LYJ3</accession>
<dbReference type="PANTHER" id="PTHR11552:SF201">
    <property type="entry name" value="GLUCOSE-METHANOL-CHOLINE OXIDOREDUCTASE N-TERMINAL DOMAIN-CONTAINING PROTEIN"/>
    <property type="match status" value="1"/>
</dbReference>
<proteinExistence type="inferred from homology"/>
<evidence type="ECO:0000256" key="5">
    <source>
        <dbReference type="ARBA" id="ARBA00022827"/>
    </source>
</evidence>
<protein>
    <recommendedName>
        <fullName evidence="8">Glucose-methanol-choline oxidoreductase C-terminal domain-containing protein</fullName>
    </recommendedName>
</protein>
<dbReference type="InterPro" id="IPR012132">
    <property type="entry name" value="GMC_OxRdtase"/>
</dbReference>
<name>A0A8H5LYJ3_9AGAR</name>
<dbReference type="Proteomes" id="UP000559256">
    <property type="component" value="Unassembled WGS sequence"/>
</dbReference>
<dbReference type="GO" id="GO:0050660">
    <property type="term" value="F:flavin adenine dinucleotide binding"/>
    <property type="evidence" value="ECO:0007669"/>
    <property type="project" value="InterPro"/>
</dbReference>
<dbReference type="InterPro" id="IPR036188">
    <property type="entry name" value="FAD/NAD-bd_sf"/>
</dbReference>
<keyword evidence="6" id="KW-0560">Oxidoreductase</keyword>
<dbReference type="SUPFAM" id="SSF51905">
    <property type="entry name" value="FAD/NAD(P)-binding domain"/>
    <property type="match status" value="1"/>
</dbReference>
<evidence type="ECO:0000256" key="6">
    <source>
        <dbReference type="ARBA" id="ARBA00023002"/>
    </source>
</evidence>
<keyword evidence="5" id="KW-0274">FAD</keyword>
<dbReference type="InterPro" id="IPR007867">
    <property type="entry name" value="GMC_OxRtase_C"/>
</dbReference>
<dbReference type="AlphaFoldDB" id="A0A8H5LYJ3"/>
<comment type="caution">
    <text evidence="9">The sequence shown here is derived from an EMBL/GenBank/DDBJ whole genome shotgun (WGS) entry which is preliminary data.</text>
</comment>
<comment type="cofactor">
    <cofactor evidence="1">
        <name>FAD</name>
        <dbReference type="ChEBI" id="CHEBI:57692"/>
    </cofactor>
</comment>
<sequence>MSLYYVTNAPHPQTRMGYPQISLYRSEFCSYRDGFHRSSNIGFPPEAVGNVTNFILVSPNILTPTSLINLNLLSSEFDVFALREGVKAVQRLLATTPFQGFILQSTTNATTDEEIDQFVRETIIAGLHPVGSAAMSQKGVDWGVVDPDLKLKGARGVRVVDASVLVRRRFGIFLESEN</sequence>
<organism evidence="9 10">
    <name type="scientific">Tetrapyrgos nigripes</name>
    <dbReference type="NCBI Taxonomy" id="182062"/>
    <lineage>
        <taxon>Eukaryota</taxon>
        <taxon>Fungi</taxon>
        <taxon>Dikarya</taxon>
        <taxon>Basidiomycota</taxon>
        <taxon>Agaricomycotina</taxon>
        <taxon>Agaricomycetes</taxon>
        <taxon>Agaricomycetidae</taxon>
        <taxon>Agaricales</taxon>
        <taxon>Marasmiineae</taxon>
        <taxon>Marasmiaceae</taxon>
        <taxon>Tetrapyrgos</taxon>
    </lineage>
</organism>
<keyword evidence="3" id="KW-0285">Flavoprotein</keyword>
<dbReference type="SUPFAM" id="SSF54373">
    <property type="entry name" value="FAD-linked reductases, C-terminal domain"/>
    <property type="match status" value="1"/>
</dbReference>